<dbReference type="EMBL" id="SJPT01000002">
    <property type="protein sequence ID" value="TWU24821.1"/>
    <property type="molecule type" value="Genomic_DNA"/>
</dbReference>
<dbReference type="AlphaFoldDB" id="A0A5C6CN78"/>
<gene>
    <name evidence="1" type="ORF">Pla52o_11110</name>
</gene>
<dbReference type="Proteomes" id="UP000316304">
    <property type="component" value="Unassembled WGS sequence"/>
</dbReference>
<comment type="caution">
    <text evidence="1">The sequence shown here is derived from an EMBL/GenBank/DDBJ whole genome shotgun (WGS) entry which is preliminary data.</text>
</comment>
<name>A0A5C6CN78_9BACT</name>
<evidence type="ECO:0000313" key="2">
    <source>
        <dbReference type="Proteomes" id="UP000316304"/>
    </source>
</evidence>
<accession>A0A5C6CN78</accession>
<dbReference type="RefSeq" id="WP_146593580.1">
    <property type="nucleotide sequence ID" value="NZ_SJPT01000002.1"/>
</dbReference>
<reference evidence="1 2" key="1">
    <citation type="submission" date="2019-02" db="EMBL/GenBank/DDBJ databases">
        <title>Deep-cultivation of Planctomycetes and their phenomic and genomic characterization uncovers novel biology.</title>
        <authorList>
            <person name="Wiegand S."/>
            <person name="Jogler M."/>
            <person name="Boedeker C."/>
            <person name="Pinto D."/>
            <person name="Vollmers J."/>
            <person name="Rivas-Marin E."/>
            <person name="Kohn T."/>
            <person name="Peeters S.H."/>
            <person name="Heuer A."/>
            <person name="Rast P."/>
            <person name="Oberbeckmann S."/>
            <person name="Bunk B."/>
            <person name="Jeske O."/>
            <person name="Meyerdierks A."/>
            <person name="Storesund J.E."/>
            <person name="Kallscheuer N."/>
            <person name="Luecker S."/>
            <person name="Lage O.M."/>
            <person name="Pohl T."/>
            <person name="Merkel B.J."/>
            <person name="Hornburger P."/>
            <person name="Mueller R.-W."/>
            <person name="Bruemmer F."/>
            <person name="Labrenz M."/>
            <person name="Spormann A.M."/>
            <person name="Op Den Camp H."/>
            <person name="Overmann J."/>
            <person name="Amann R."/>
            <person name="Jetten M.S.M."/>
            <person name="Mascher T."/>
            <person name="Medema M.H."/>
            <person name="Devos D.P."/>
            <person name="Kaster A.-K."/>
            <person name="Ovreas L."/>
            <person name="Rohde M."/>
            <person name="Galperin M.Y."/>
            <person name="Jogler C."/>
        </authorList>
    </citation>
    <scope>NUCLEOTIDE SEQUENCE [LARGE SCALE GENOMIC DNA]</scope>
    <source>
        <strain evidence="1 2">Pla52o</strain>
    </source>
</reference>
<proteinExistence type="predicted"/>
<keyword evidence="2" id="KW-1185">Reference proteome</keyword>
<evidence type="ECO:0000313" key="1">
    <source>
        <dbReference type="EMBL" id="TWU24821.1"/>
    </source>
</evidence>
<protein>
    <submittedName>
        <fullName evidence="1">Uncharacterized protein</fullName>
    </submittedName>
</protein>
<sequence>MNLGHDYGGLVGENPTKPFFNRFITNLIGVTQQKSIRADSRDSWAIISDAFPDELLGDSEYSAWGQSILRRVLGDRAFCCGRATDAGHRMRRLENGRLKNIKT</sequence>
<organism evidence="1 2">
    <name type="scientific">Novipirellula galeiformis</name>
    <dbReference type="NCBI Taxonomy" id="2528004"/>
    <lineage>
        <taxon>Bacteria</taxon>
        <taxon>Pseudomonadati</taxon>
        <taxon>Planctomycetota</taxon>
        <taxon>Planctomycetia</taxon>
        <taxon>Pirellulales</taxon>
        <taxon>Pirellulaceae</taxon>
        <taxon>Novipirellula</taxon>
    </lineage>
</organism>